<evidence type="ECO:0000313" key="3">
    <source>
        <dbReference type="EMBL" id="MBL0393026.1"/>
    </source>
</evidence>
<evidence type="ECO:0000256" key="2">
    <source>
        <dbReference type="SAM" id="SignalP"/>
    </source>
</evidence>
<evidence type="ECO:0000313" key="4">
    <source>
        <dbReference type="Proteomes" id="UP000599109"/>
    </source>
</evidence>
<keyword evidence="2" id="KW-0732">Signal</keyword>
<dbReference type="AlphaFoldDB" id="A0A936Z352"/>
<feature type="signal peptide" evidence="2">
    <location>
        <begin position="1"/>
        <end position="21"/>
    </location>
</feature>
<gene>
    <name evidence="3" type="ORF">JJ685_17945</name>
</gene>
<feature type="chain" id="PRO_5037190103" evidence="2">
    <location>
        <begin position="22"/>
        <end position="189"/>
    </location>
</feature>
<organism evidence="3 4">
    <name type="scientific">Ramlibacter monticola</name>
    <dbReference type="NCBI Taxonomy" id="1926872"/>
    <lineage>
        <taxon>Bacteria</taxon>
        <taxon>Pseudomonadati</taxon>
        <taxon>Pseudomonadota</taxon>
        <taxon>Betaproteobacteria</taxon>
        <taxon>Burkholderiales</taxon>
        <taxon>Comamonadaceae</taxon>
        <taxon>Ramlibacter</taxon>
    </lineage>
</organism>
<accession>A0A936Z352</accession>
<dbReference type="InterPro" id="IPR011223">
    <property type="entry name" value="UCP028770"/>
</dbReference>
<sequence>MKILRRALPGLALLAAPLAHASFLSGEALDTAADWVSWFVIFFVPAVAIGGFLFVHVLPEKIAEKRQHPHKDSIKVLCILSLFFGGMLWPLAWLWAYTKPLGYRAIYGSDKHDDYYLEEGEKALAGKLSPAEVEHLRHELSGMEQKGPLSPELRQLIAQLERPLAAQPPMTVLTTQDRRVAETAGGGTK</sequence>
<evidence type="ECO:0000256" key="1">
    <source>
        <dbReference type="SAM" id="Phobius"/>
    </source>
</evidence>
<proteinExistence type="predicted"/>
<keyword evidence="1" id="KW-0472">Membrane</keyword>
<dbReference type="Pfam" id="PF11742">
    <property type="entry name" value="DUF3302"/>
    <property type="match status" value="1"/>
</dbReference>
<feature type="transmembrane region" description="Helical" evidence="1">
    <location>
        <begin position="76"/>
        <end position="96"/>
    </location>
</feature>
<reference evidence="3 4" key="1">
    <citation type="journal article" date="2017" name="Int. J. Syst. Evol. Microbiol.">
        <title>Ramlibacter monticola sp. nov., isolated from forest soil.</title>
        <authorList>
            <person name="Chaudhary D.K."/>
            <person name="Kim J."/>
        </authorList>
    </citation>
    <scope>NUCLEOTIDE SEQUENCE [LARGE SCALE GENOMIC DNA]</scope>
    <source>
        <strain evidence="3 4">KACC 19175</strain>
    </source>
</reference>
<keyword evidence="4" id="KW-1185">Reference proteome</keyword>
<protein>
    <submittedName>
        <fullName evidence="3">DUF3302 domain-containing protein</fullName>
    </submittedName>
</protein>
<dbReference type="RefSeq" id="WP_201675686.1">
    <property type="nucleotide sequence ID" value="NZ_JAEQNE010000004.1"/>
</dbReference>
<comment type="caution">
    <text evidence="3">The sequence shown here is derived from an EMBL/GenBank/DDBJ whole genome shotgun (WGS) entry which is preliminary data.</text>
</comment>
<keyword evidence="1" id="KW-0812">Transmembrane</keyword>
<dbReference type="EMBL" id="JAEQNE010000004">
    <property type="protein sequence ID" value="MBL0393026.1"/>
    <property type="molecule type" value="Genomic_DNA"/>
</dbReference>
<keyword evidence="1" id="KW-1133">Transmembrane helix</keyword>
<dbReference type="Proteomes" id="UP000599109">
    <property type="component" value="Unassembled WGS sequence"/>
</dbReference>
<feature type="transmembrane region" description="Helical" evidence="1">
    <location>
        <begin position="36"/>
        <end position="55"/>
    </location>
</feature>
<name>A0A936Z352_9BURK</name>